<feature type="domain" description="Major facilitator superfamily (MFS) profile" evidence="9">
    <location>
        <begin position="200"/>
        <end position="393"/>
    </location>
</feature>
<dbReference type="STRING" id="28181.BEN30_09435"/>
<dbReference type="Proteomes" id="UP000095347">
    <property type="component" value="Unassembled WGS sequence"/>
</dbReference>
<feature type="transmembrane region" description="Helical" evidence="8">
    <location>
        <begin position="327"/>
        <end position="345"/>
    </location>
</feature>
<proteinExistence type="predicted"/>
<reference evidence="11" key="1">
    <citation type="submission" date="2016-07" db="EMBL/GenBank/DDBJ databases">
        <authorList>
            <person name="Florea S."/>
            <person name="Webb J.S."/>
            <person name="Jaromczyk J."/>
            <person name="Schardl C.L."/>
        </authorList>
    </citation>
    <scope>NUCLEOTIDE SEQUENCE [LARGE SCALE GENOMIC DNA]</scope>
    <source>
        <strain evidence="11">MV-1</strain>
    </source>
</reference>
<dbReference type="Pfam" id="PF07690">
    <property type="entry name" value="MFS_1"/>
    <property type="match status" value="1"/>
</dbReference>
<dbReference type="PANTHER" id="PTHR23294">
    <property type="entry name" value="ET TRANSLATION PRODUCT-RELATED"/>
    <property type="match status" value="1"/>
</dbReference>
<accession>A0A1E5Q7V5</accession>
<feature type="transmembrane region" description="Helical" evidence="8">
    <location>
        <begin position="152"/>
        <end position="171"/>
    </location>
</feature>
<dbReference type="InterPro" id="IPR010291">
    <property type="entry name" value="Ion_channel_UNC-93"/>
</dbReference>
<dbReference type="OrthoDB" id="9783227at2"/>
<evidence type="ECO:0000256" key="1">
    <source>
        <dbReference type="ARBA" id="ARBA00004141"/>
    </source>
</evidence>
<evidence type="ECO:0000313" key="10">
    <source>
        <dbReference type="EMBL" id="OEJ67348.1"/>
    </source>
</evidence>
<comment type="caution">
    <text evidence="10">The sequence shown here is derived from an EMBL/GenBank/DDBJ whole genome shotgun (WGS) entry which is preliminary data.</text>
</comment>
<comment type="subcellular location">
    <subcellularLocation>
        <location evidence="1">Membrane</location>
        <topology evidence="1">Multi-pass membrane protein</topology>
    </subcellularLocation>
</comment>
<evidence type="ECO:0000256" key="6">
    <source>
        <dbReference type="ARBA" id="ARBA00040302"/>
    </source>
</evidence>
<evidence type="ECO:0000256" key="8">
    <source>
        <dbReference type="SAM" id="Phobius"/>
    </source>
</evidence>
<protein>
    <recommendedName>
        <fullName evidence="6">UNC93-like protein MFSD11</fullName>
    </recommendedName>
    <alternativeName>
        <fullName evidence="7">Major facilitator superfamily domain-containing protein 11</fullName>
    </alternativeName>
</protein>
<keyword evidence="4 8" id="KW-0472">Membrane</keyword>
<evidence type="ECO:0000256" key="2">
    <source>
        <dbReference type="ARBA" id="ARBA00022692"/>
    </source>
</evidence>
<evidence type="ECO:0000256" key="3">
    <source>
        <dbReference type="ARBA" id="ARBA00022989"/>
    </source>
</evidence>
<feature type="transmembrane region" description="Helical" evidence="8">
    <location>
        <begin position="44"/>
        <end position="63"/>
    </location>
</feature>
<feature type="transmembrane region" description="Helical" evidence="8">
    <location>
        <begin position="93"/>
        <end position="116"/>
    </location>
</feature>
<dbReference type="Gene3D" id="1.20.1250.20">
    <property type="entry name" value="MFS general substrate transporter like domains"/>
    <property type="match status" value="2"/>
</dbReference>
<feature type="transmembrane region" description="Helical" evidence="8">
    <location>
        <begin position="260"/>
        <end position="281"/>
    </location>
</feature>
<keyword evidence="3 8" id="KW-1133">Transmembrane helix</keyword>
<evidence type="ECO:0000313" key="11">
    <source>
        <dbReference type="Proteomes" id="UP000095347"/>
    </source>
</evidence>
<dbReference type="GO" id="GO:0022857">
    <property type="term" value="F:transmembrane transporter activity"/>
    <property type="evidence" value="ECO:0007669"/>
    <property type="project" value="InterPro"/>
</dbReference>
<keyword evidence="11" id="KW-1185">Reference proteome</keyword>
<feature type="transmembrane region" description="Helical" evidence="8">
    <location>
        <begin position="234"/>
        <end position="253"/>
    </location>
</feature>
<evidence type="ECO:0000256" key="7">
    <source>
        <dbReference type="ARBA" id="ARBA00041910"/>
    </source>
</evidence>
<dbReference type="InterPro" id="IPR036259">
    <property type="entry name" value="MFS_trans_sf"/>
</dbReference>
<dbReference type="InterPro" id="IPR020846">
    <property type="entry name" value="MFS_dom"/>
</dbReference>
<feature type="transmembrane region" description="Helical" evidence="8">
    <location>
        <begin position="200"/>
        <end position="222"/>
    </location>
</feature>
<keyword evidence="5" id="KW-0325">Glycoprotein</keyword>
<dbReference type="PROSITE" id="PS50850">
    <property type="entry name" value="MFS"/>
    <property type="match status" value="1"/>
</dbReference>
<dbReference type="InterPro" id="IPR051617">
    <property type="entry name" value="UNC-93-like_regulator"/>
</dbReference>
<feature type="transmembrane region" description="Helical" evidence="8">
    <location>
        <begin position="287"/>
        <end position="306"/>
    </location>
</feature>
<dbReference type="SUPFAM" id="SSF103473">
    <property type="entry name" value="MFS general substrate transporter"/>
    <property type="match status" value="1"/>
</dbReference>
<dbReference type="EMBL" id="MCGG01000022">
    <property type="protein sequence ID" value="OEJ67348.1"/>
    <property type="molecule type" value="Genomic_DNA"/>
</dbReference>
<evidence type="ECO:0000256" key="4">
    <source>
        <dbReference type="ARBA" id="ARBA00023136"/>
    </source>
</evidence>
<dbReference type="GO" id="GO:0016020">
    <property type="term" value="C:membrane"/>
    <property type="evidence" value="ECO:0007669"/>
    <property type="project" value="UniProtKB-SubCell"/>
</dbReference>
<organism evidence="10 11">
    <name type="scientific">Magnetovibrio blakemorei</name>
    <dbReference type="NCBI Taxonomy" id="28181"/>
    <lineage>
        <taxon>Bacteria</taxon>
        <taxon>Pseudomonadati</taxon>
        <taxon>Pseudomonadota</taxon>
        <taxon>Alphaproteobacteria</taxon>
        <taxon>Rhodospirillales</taxon>
        <taxon>Magnetovibrionaceae</taxon>
        <taxon>Magnetovibrio</taxon>
    </lineage>
</organism>
<sequence length="393" mass="42815">MNNRNLVGITAAFSLLFVYAQTLQQYITVVFAGRGDVNDGYIGLILIYVFFFLGSFVAPVILIRMGAKRSFLLIMPPYLLTRISFIYGNIALFFTACVLLGCAASLLWNAHFVYMGRISEEHLRGRNSGFFWGIFSATTGIGLVASGPLLTILPQSIVFLIYLFVGALAYVPFWKLDGKRDNTPNREGWKNQLPIFKSPTAIRMTGCIFTAYLIYGLVIAYVPLEIAEISGTHMVGILSSPFFVIPALTSFYFGKMADRLGRFPTMSLGLALSVIGLGILYYAHNTFLLFCGIAVSTFGFSALYPMTTILPADITPKGMLERMSGTFNAVGSFGILCGIIMPFLVSGKAAYLVGLGMTLAIAALTLSLGRGGLDHVCIKISDELDKSLQANRA</sequence>
<dbReference type="AlphaFoldDB" id="A0A1E5Q7V5"/>
<keyword evidence="2 8" id="KW-0812">Transmembrane</keyword>
<feature type="transmembrane region" description="Helical" evidence="8">
    <location>
        <begin position="351"/>
        <end position="369"/>
    </location>
</feature>
<dbReference type="Pfam" id="PF05978">
    <property type="entry name" value="UNC-93"/>
    <property type="match status" value="1"/>
</dbReference>
<name>A0A1E5Q7V5_9PROT</name>
<dbReference type="InterPro" id="IPR011701">
    <property type="entry name" value="MFS"/>
</dbReference>
<dbReference type="RefSeq" id="WP_069957809.1">
    <property type="nucleotide sequence ID" value="NZ_MCGG01000022.1"/>
</dbReference>
<feature type="transmembrane region" description="Helical" evidence="8">
    <location>
        <begin position="128"/>
        <end position="146"/>
    </location>
</feature>
<gene>
    <name evidence="10" type="ORF">BEN30_09435</name>
</gene>
<dbReference type="PANTHER" id="PTHR23294:SF0">
    <property type="entry name" value="UNC93-LIKE PROTEIN MFSD11"/>
    <property type="match status" value="1"/>
</dbReference>
<evidence type="ECO:0000256" key="5">
    <source>
        <dbReference type="ARBA" id="ARBA00023180"/>
    </source>
</evidence>
<evidence type="ECO:0000259" key="9">
    <source>
        <dbReference type="PROSITE" id="PS50850"/>
    </source>
</evidence>